<dbReference type="SUPFAM" id="SSF101912">
    <property type="entry name" value="Sema domain"/>
    <property type="match status" value="1"/>
</dbReference>
<organism evidence="4 5">
    <name type="scientific">Liparis tanakae</name>
    <name type="common">Tanaka's snailfish</name>
    <dbReference type="NCBI Taxonomy" id="230148"/>
    <lineage>
        <taxon>Eukaryota</taxon>
        <taxon>Metazoa</taxon>
        <taxon>Chordata</taxon>
        <taxon>Craniata</taxon>
        <taxon>Vertebrata</taxon>
        <taxon>Euteleostomi</taxon>
        <taxon>Actinopterygii</taxon>
        <taxon>Neopterygii</taxon>
        <taxon>Teleostei</taxon>
        <taxon>Neoteleostei</taxon>
        <taxon>Acanthomorphata</taxon>
        <taxon>Eupercaria</taxon>
        <taxon>Perciformes</taxon>
        <taxon>Cottioidei</taxon>
        <taxon>Cottales</taxon>
        <taxon>Liparidae</taxon>
        <taxon>Liparis</taxon>
    </lineage>
</organism>
<dbReference type="InterPro" id="IPR036352">
    <property type="entry name" value="Semap_dom_sf"/>
</dbReference>
<dbReference type="AlphaFoldDB" id="A0A4Z2E2R9"/>
<evidence type="ECO:0000256" key="2">
    <source>
        <dbReference type="PROSITE-ProRule" id="PRU00352"/>
    </source>
</evidence>
<evidence type="ECO:0000259" key="3">
    <source>
        <dbReference type="PROSITE" id="PS51004"/>
    </source>
</evidence>
<evidence type="ECO:0000256" key="1">
    <source>
        <dbReference type="ARBA" id="ARBA00023180"/>
    </source>
</evidence>
<gene>
    <name evidence="4" type="primary">SEMA5B_0</name>
    <name evidence="4" type="ORF">EYF80_067054</name>
</gene>
<proteinExistence type="predicted"/>
<dbReference type="Proteomes" id="UP000314294">
    <property type="component" value="Unassembled WGS sequence"/>
</dbReference>
<dbReference type="GO" id="GO:0071526">
    <property type="term" value="P:semaphorin-plexin signaling pathway"/>
    <property type="evidence" value="ECO:0007669"/>
    <property type="project" value="TreeGrafter"/>
</dbReference>
<name>A0A4Z2E2R9_9TELE</name>
<feature type="domain" description="Sema" evidence="3">
    <location>
        <begin position="1"/>
        <end position="149"/>
    </location>
</feature>
<dbReference type="GO" id="GO:0045499">
    <property type="term" value="F:chemorepellent activity"/>
    <property type="evidence" value="ECO:0007669"/>
    <property type="project" value="TreeGrafter"/>
</dbReference>
<dbReference type="GO" id="GO:0007411">
    <property type="term" value="P:axon guidance"/>
    <property type="evidence" value="ECO:0007669"/>
    <property type="project" value="TreeGrafter"/>
</dbReference>
<dbReference type="InterPro" id="IPR027231">
    <property type="entry name" value="Semaphorin"/>
</dbReference>
<dbReference type="GO" id="GO:0030335">
    <property type="term" value="P:positive regulation of cell migration"/>
    <property type="evidence" value="ECO:0007669"/>
    <property type="project" value="TreeGrafter"/>
</dbReference>
<dbReference type="EMBL" id="SRLO01020828">
    <property type="protein sequence ID" value="TNN22830.1"/>
    <property type="molecule type" value="Genomic_DNA"/>
</dbReference>
<reference evidence="4 5" key="1">
    <citation type="submission" date="2019-03" db="EMBL/GenBank/DDBJ databases">
        <title>First draft genome of Liparis tanakae, snailfish: a comprehensive survey of snailfish specific genes.</title>
        <authorList>
            <person name="Kim W."/>
            <person name="Song I."/>
            <person name="Jeong J.-H."/>
            <person name="Kim D."/>
            <person name="Kim S."/>
            <person name="Ryu S."/>
            <person name="Song J.Y."/>
            <person name="Lee S.K."/>
        </authorList>
    </citation>
    <scope>NUCLEOTIDE SEQUENCE [LARGE SCALE GENOMIC DNA]</scope>
    <source>
        <tissue evidence="4">Muscle</tissue>
    </source>
</reference>
<keyword evidence="5" id="KW-1185">Reference proteome</keyword>
<comment type="caution">
    <text evidence="2">Lacks conserved residue(s) required for the propagation of feature annotation.</text>
</comment>
<evidence type="ECO:0000313" key="5">
    <source>
        <dbReference type="Proteomes" id="UP000314294"/>
    </source>
</evidence>
<accession>A0A4Z2E2R9</accession>
<keyword evidence="1" id="KW-0325">Glycoprotein</keyword>
<sequence length="149" mass="16882">MAASAVCAFNLSAITQAFNGPFRSQENPRSTWLPTSNPTHDFQCETIQEAGPNEGLTQRSLQDAQRLYLMQLVVQPQSAAPLVLQDAVRFVSLVVDIVQGKDSLYHVLYISTGTYTHKYTYLYTHIYMCIYIYIYIQNIYIFVLGLGND</sequence>
<comment type="caution">
    <text evidence="4">The sequence shown here is derived from an EMBL/GenBank/DDBJ whole genome shotgun (WGS) entry which is preliminary data.</text>
</comment>
<dbReference type="GO" id="GO:0001755">
    <property type="term" value="P:neural crest cell migration"/>
    <property type="evidence" value="ECO:0007669"/>
    <property type="project" value="TreeGrafter"/>
</dbReference>
<dbReference type="Gene3D" id="2.130.10.10">
    <property type="entry name" value="YVTN repeat-like/Quinoprotein amine dehydrogenase"/>
    <property type="match status" value="1"/>
</dbReference>
<dbReference type="GO" id="GO:0030215">
    <property type="term" value="F:semaphorin receptor binding"/>
    <property type="evidence" value="ECO:0007669"/>
    <property type="project" value="InterPro"/>
</dbReference>
<dbReference type="PROSITE" id="PS51004">
    <property type="entry name" value="SEMA"/>
    <property type="match status" value="1"/>
</dbReference>
<dbReference type="PANTHER" id="PTHR11036:SF39">
    <property type="entry name" value="SEMAPHORIN-5B"/>
    <property type="match status" value="1"/>
</dbReference>
<dbReference type="Pfam" id="PF01403">
    <property type="entry name" value="Sema"/>
    <property type="match status" value="1"/>
</dbReference>
<dbReference type="GO" id="GO:0005886">
    <property type="term" value="C:plasma membrane"/>
    <property type="evidence" value="ECO:0007669"/>
    <property type="project" value="TreeGrafter"/>
</dbReference>
<dbReference type="InterPro" id="IPR015943">
    <property type="entry name" value="WD40/YVTN_repeat-like_dom_sf"/>
</dbReference>
<dbReference type="OrthoDB" id="9988752at2759"/>
<protein>
    <submittedName>
        <fullName evidence="4">Semaphorin-5B</fullName>
    </submittedName>
</protein>
<evidence type="ECO:0000313" key="4">
    <source>
        <dbReference type="EMBL" id="TNN22830.1"/>
    </source>
</evidence>
<dbReference type="PANTHER" id="PTHR11036">
    <property type="entry name" value="SEMAPHORIN"/>
    <property type="match status" value="1"/>
</dbReference>
<dbReference type="InterPro" id="IPR001627">
    <property type="entry name" value="Semap_dom"/>
</dbReference>